<proteinExistence type="predicted"/>
<evidence type="ECO:0000313" key="2">
    <source>
        <dbReference type="Proteomes" id="UP001075354"/>
    </source>
</evidence>
<accession>A0AAV7X335</accession>
<name>A0AAV7X335_9NEOP</name>
<keyword evidence="2" id="KW-1185">Reference proteome</keyword>
<protein>
    <submittedName>
        <fullName evidence="1">Uncharacterized protein</fullName>
    </submittedName>
</protein>
<comment type="caution">
    <text evidence="1">The sequence shown here is derived from an EMBL/GenBank/DDBJ whole genome shotgun (WGS) entry which is preliminary data.</text>
</comment>
<dbReference type="AlphaFoldDB" id="A0AAV7X335"/>
<sequence length="63" mass="6729">MPSLFQETYIAQHGWRVGHYVGACTLAAYTRYPNFGAAAWAGVCTCHTRSVQVSTPGGVNLGP</sequence>
<organism evidence="1 2">
    <name type="scientific">Megalurothrips usitatus</name>
    <name type="common">bean blossom thrips</name>
    <dbReference type="NCBI Taxonomy" id="439358"/>
    <lineage>
        <taxon>Eukaryota</taxon>
        <taxon>Metazoa</taxon>
        <taxon>Ecdysozoa</taxon>
        <taxon>Arthropoda</taxon>
        <taxon>Hexapoda</taxon>
        <taxon>Insecta</taxon>
        <taxon>Pterygota</taxon>
        <taxon>Neoptera</taxon>
        <taxon>Paraneoptera</taxon>
        <taxon>Thysanoptera</taxon>
        <taxon>Terebrantia</taxon>
        <taxon>Thripoidea</taxon>
        <taxon>Thripidae</taxon>
        <taxon>Megalurothrips</taxon>
    </lineage>
</organism>
<evidence type="ECO:0000313" key="1">
    <source>
        <dbReference type="EMBL" id="KAJ1518967.1"/>
    </source>
</evidence>
<gene>
    <name evidence="1" type="ORF">ONE63_011421</name>
</gene>
<dbReference type="EMBL" id="JAPTSV010000801">
    <property type="protein sequence ID" value="KAJ1518967.1"/>
    <property type="molecule type" value="Genomic_DNA"/>
</dbReference>
<dbReference type="Proteomes" id="UP001075354">
    <property type="component" value="Unassembled WGS sequence"/>
</dbReference>
<reference evidence="1" key="1">
    <citation type="submission" date="2022-12" db="EMBL/GenBank/DDBJ databases">
        <title>Chromosome-level genome assembly of the bean flower thrips Megalurothrips usitatus.</title>
        <authorList>
            <person name="Ma L."/>
            <person name="Liu Q."/>
            <person name="Li H."/>
            <person name="Cai W."/>
        </authorList>
    </citation>
    <scope>NUCLEOTIDE SEQUENCE</scope>
    <source>
        <strain evidence="1">Cailab_2022a</strain>
    </source>
</reference>